<dbReference type="EMBL" id="JAPUAC010000020">
    <property type="protein sequence ID" value="MCZ2656332.1"/>
    <property type="molecule type" value="Genomic_DNA"/>
</dbReference>
<sequence length="45" mass="5252">MTDLISCFRTLDFGEVPVRSLFLVYTYMGPMQRPFLLEGGKPVYY</sequence>
<dbReference type="AlphaFoldDB" id="A0ABD4VYG0"/>
<protein>
    <submittedName>
        <fullName evidence="1">Uncharacterized protein</fullName>
    </submittedName>
</protein>
<name>A0ABD4VYG0_BACFG</name>
<evidence type="ECO:0000313" key="2">
    <source>
        <dbReference type="Proteomes" id="UP001075704"/>
    </source>
</evidence>
<reference evidence="1" key="1">
    <citation type="submission" date="2022-12" db="EMBL/GenBank/DDBJ databases">
        <title>Development of a Multilocus Sequence Typing Scheme for Bacteroides fragilis Based on Whole Genome Sequencing Data and Clinical Application.</title>
        <authorList>
            <person name="Nielsen F.D."/>
            <person name="Justesen U.S."/>
        </authorList>
    </citation>
    <scope>NUCLEOTIDE SEQUENCE</scope>
    <source>
        <strain evidence="1">BF_BC_ODE_DK_2015_2</strain>
    </source>
</reference>
<proteinExistence type="predicted"/>
<dbReference type="Proteomes" id="UP001075704">
    <property type="component" value="Unassembled WGS sequence"/>
</dbReference>
<organism evidence="1 2">
    <name type="scientific">Bacteroides fragilis</name>
    <dbReference type="NCBI Taxonomy" id="817"/>
    <lineage>
        <taxon>Bacteria</taxon>
        <taxon>Pseudomonadati</taxon>
        <taxon>Bacteroidota</taxon>
        <taxon>Bacteroidia</taxon>
        <taxon>Bacteroidales</taxon>
        <taxon>Bacteroidaceae</taxon>
        <taxon>Bacteroides</taxon>
    </lineage>
</organism>
<evidence type="ECO:0000313" key="1">
    <source>
        <dbReference type="EMBL" id="MCZ2656332.1"/>
    </source>
</evidence>
<dbReference type="RefSeq" id="WP_234071037.1">
    <property type="nucleotide sequence ID" value="NZ_JAGJGY010000007.1"/>
</dbReference>
<comment type="caution">
    <text evidence="1">The sequence shown here is derived from an EMBL/GenBank/DDBJ whole genome shotgun (WGS) entry which is preliminary data.</text>
</comment>
<accession>A0ABD4VYG0</accession>
<gene>
    <name evidence="1" type="ORF">O1422_19490</name>
</gene>